<evidence type="ECO:0000256" key="2">
    <source>
        <dbReference type="ARBA" id="ARBA00022898"/>
    </source>
</evidence>
<evidence type="ECO:0000256" key="5">
    <source>
        <dbReference type="ARBA" id="ARBA00023163"/>
    </source>
</evidence>
<dbReference type="Proteomes" id="UP000787472">
    <property type="component" value="Unassembled WGS sequence"/>
</dbReference>
<dbReference type="InterPro" id="IPR015424">
    <property type="entry name" value="PyrdxlP-dep_Trfase"/>
</dbReference>
<comment type="similarity">
    <text evidence="1">In the C-terminal section; belongs to the class-I pyridoxal-phosphate-dependent aminotransferase family.</text>
</comment>
<dbReference type="GO" id="GO:0003700">
    <property type="term" value="F:DNA-binding transcription factor activity"/>
    <property type="evidence" value="ECO:0007669"/>
    <property type="project" value="InterPro"/>
</dbReference>
<dbReference type="CDD" id="cd07377">
    <property type="entry name" value="WHTH_GntR"/>
    <property type="match status" value="1"/>
</dbReference>
<keyword evidence="3" id="KW-0805">Transcription regulation</keyword>
<dbReference type="Gene3D" id="3.90.1150.10">
    <property type="entry name" value="Aspartate Aminotransferase, domain 1"/>
    <property type="match status" value="1"/>
</dbReference>
<evidence type="ECO:0000259" key="6">
    <source>
        <dbReference type="PROSITE" id="PS50949"/>
    </source>
</evidence>
<dbReference type="GO" id="GO:0030170">
    <property type="term" value="F:pyridoxal phosphate binding"/>
    <property type="evidence" value="ECO:0007669"/>
    <property type="project" value="InterPro"/>
</dbReference>
<keyword evidence="2" id="KW-0663">Pyridoxal phosphate</keyword>
<keyword evidence="4" id="KW-0238">DNA-binding</keyword>
<dbReference type="Pfam" id="PF00392">
    <property type="entry name" value="GntR"/>
    <property type="match status" value="1"/>
</dbReference>
<name>A0A9E5MQ86_9GAMM</name>
<evidence type="ECO:0000313" key="7">
    <source>
        <dbReference type="EMBL" id="NHO68426.1"/>
    </source>
</evidence>
<dbReference type="EMBL" id="JAAONZ010000031">
    <property type="protein sequence ID" value="NHO68426.1"/>
    <property type="molecule type" value="Genomic_DNA"/>
</dbReference>
<keyword evidence="7" id="KW-0808">Transferase</keyword>
<dbReference type="InterPro" id="IPR036388">
    <property type="entry name" value="WH-like_DNA-bd_sf"/>
</dbReference>
<dbReference type="GO" id="GO:0008483">
    <property type="term" value="F:transaminase activity"/>
    <property type="evidence" value="ECO:0007669"/>
    <property type="project" value="UniProtKB-KW"/>
</dbReference>
<evidence type="ECO:0000256" key="1">
    <source>
        <dbReference type="ARBA" id="ARBA00005384"/>
    </source>
</evidence>
<dbReference type="AlphaFoldDB" id="A0A9E5MQ86"/>
<organism evidence="7 8">
    <name type="scientific">Pseudomaricurvus hydrocarbonicus</name>
    <dbReference type="NCBI Taxonomy" id="1470433"/>
    <lineage>
        <taxon>Bacteria</taxon>
        <taxon>Pseudomonadati</taxon>
        <taxon>Pseudomonadota</taxon>
        <taxon>Gammaproteobacteria</taxon>
        <taxon>Cellvibrionales</taxon>
        <taxon>Cellvibrionaceae</taxon>
        <taxon>Pseudomaricurvus</taxon>
    </lineage>
</organism>
<comment type="caution">
    <text evidence="7">The sequence shown here is derived from an EMBL/GenBank/DDBJ whole genome shotgun (WGS) entry which is preliminary data.</text>
</comment>
<reference evidence="7" key="1">
    <citation type="submission" date="2020-03" db="EMBL/GenBank/DDBJ databases">
        <authorList>
            <person name="Guo F."/>
        </authorList>
    </citation>
    <scope>NUCLEOTIDE SEQUENCE</scope>
    <source>
        <strain evidence="7">JCM 30134</strain>
    </source>
</reference>
<dbReference type="InterPro" id="IPR051446">
    <property type="entry name" value="HTH_trans_reg/aminotransferase"/>
</dbReference>
<sequence>MLYQTLANDLATQIQQGLYRPGDRLPSVRQLARQRAISVSTAVSAYQQLEMTGLVVAREKSGIFVAVPSARQLGAPVASGSSQPTELQMSDTIARIFAQNRQKGRVHFDLAVPDPALQPATQLKAAVNRVLRHHFNDSLTLFPSPGDLELRRLIAQRMADSGCQVQPQEIVITNGCQEALLISLQALTSPGDVVAVETPCYYGFLQALESLGLTVISIATDAVTGMDMASLEQALQDWPIRVCLCSPRFSNPSGACMPETAKKALVSLAQRHDFYVIEDDIFGELCHSGPTHPFSPKSLRAYDRSGRVIYCSAFSKNLSPGLRLGWVAAGEHRLRAMERQRASTTGTASLPQLQLLDYLKTGHFDKHLAKVRRQYAANLQRALAVIARAFPLGTQATRPQGGFVLWISLPSSGPDAMALLEMAQAHNICFVPGQVFGFQGLDHCLRLSVAQPWTDTLETALETLGRLAQV</sequence>
<keyword evidence="7" id="KW-0032">Aminotransferase</keyword>
<evidence type="ECO:0000256" key="3">
    <source>
        <dbReference type="ARBA" id="ARBA00023015"/>
    </source>
</evidence>
<dbReference type="InterPro" id="IPR015422">
    <property type="entry name" value="PyrdxlP-dep_Trfase_small"/>
</dbReference>
<dbReference type="InterPro" id="IPR036390">
    <property type="entry name" value="WH_DNA-bd_sf"/>
</dbReference>
<keyword evidence="8" id="KW-1185">Reference proteome</keyword>
<keyword evidence="5" id="KW-0804">Transcription</keyword>
<dbReference type="SMART" id="SM00345">
    <property type="entry name" value="HTH_GNTR"/>
    <property type="match status" value="1"/>
</dbReference>
<evidence type="ECO:0000313" key="8">
    <source>
        <dbReference type="Proteomes" id="UP000787472"/>
    </source>
</evidence>
<dbReference type="PANTHER" id="PTHR46577:SF2">
    <property type="entry name" value="TRANSCRIPTIONAL REGULATORY PROTEIN"/>
    <property type="match status" value="1"/>
</dbReference>
<protein>
    <submittedName>
        <fullName evidence="7">PLP-dependent aminotransferase family protein</fullName>
    </submittedName>
</protein>
<dbReference type="Gene3D" id="1.10.10.10">
    <property type="entry name" value="Winged helix-like DNA-binding domain superfamily/Winged helix DNA-binding domain"/>
    <property type="match status" value="1"/>
</dbReference>
<proteinExistence type="inferred from homology"/>
<gene>
    <name evidence="7" type="ORF">G8770_22975</name>
</gene>
<dbReference type="InterPro" id="IPR004839">
    <property type="entry name" value="Aminotransferase_I/II_large"/>
</dbReference>
<dbReference type="CDD" id="cd00609">
    <property type="entry name" value="AAT_like"/>
    <property type="match status" value="1"/>
</dbReference>
<dbReference type="RefSeq" id="WP_167192391.1">
    <property type="nucleotide sequence ID" value="NZ_JAAONZ010000031.1"/>
</dbReference>
<dbReference type="PANTHER" id="PTHR46577">
    <property type="entry name" value="HTH-TYPE TRANSCRIPTIONAL REGULATORY PROTEIN GABR"/>
    <property type="match status" value="1"/>
</dbReference>
<dbReference type="SUPFAM" id="SSF46785">
    <property type="entry name" value="Winged helix' DNA-binding domain"/>
    <property type="match status" value="1"/>
</dbReference>
<evidence type="ECO:0000256" key="4">
    <source>
        <dbReference type="ARBA" id="ARBA00023125"/>
    </source>
</evidence>
<dbReference type="GO" id="GO:0003677">
    <property type="term" value="F:DNA binding"/>
    <property type="evidence" value="ECO:0007669"/>
    <property type="project" value="UniProtKB-KW"/>
</dbReference>
<dbReference type="InterPro" id="IPR000524">
    <property type="entry name" value="Tscrpt_reg_HTH_GntR"/>
</dbReference>
<dbReference type="PROSITE" id="PS50949">
    <property type="entry name" value="HTH_GNTR"/>
    <property type="match status" value="1"/>
</dbReference>
<dbReference type="Pfam" id="PF00155">
    <property type="entry name" value="Aminotran_1_2"/>
    <property type="match status" value="1"/>
</dbReference>
<dbReference type="SUPFAM" id="SSF53383">
    <property type="entry name" value="PLP-dependent transferases"/>
    <property type="match status" value="1"/>
</dbReference>
<feature type="domain" description="HTH gntR-type" evidence="6">
    <location>
        <begin position="1"/>
        <end position="68"/>
    </location>
</feature>
<dbReference type="Gene3D" id="3.40.640.10">
    <property type="entry name" value="Type I PLP-dependent aspartate aminotransferase-like (Major domain)"/>
    <property type="match status" value="1"/>
</dbReference>
<dbReference type="InterPro" id="IPR015421">
    <property type="entry name" value="PyrdxlP-dep_Trfase_major"/>
</dbReference>
<accession>A0A9E5MQ86</accession>